<dbReference type="AlphaFoldDB" id="Q0RCB2"/>
<accession>Q0RCB2</accession>
<organism evidence="2 3">
    <name type="scientific">Frankia alni (strain DSM 45986 / CECT 9034 / ACN14a)</name>
    <dbReference type="NCBI Taxonomy" id="326424"/>
    <lineage>
        <taxon>Bacteria</taxon>
        <taxon>Bacillati</taxon>
        <taxon>Actinomycetota</taxon>
        <taxon>Actinomycetes</taxon>
        <taxon>Frankiales</taxon>
        <taxon>Frankiaceae</taxon>
        <taxon>Frankia</taxon>
    </lineage>
</organism>
<feature type="region of interest" description="Disordered" evidence="1">
    <location>
        <begin position="1"/>
        <end position="32"/>
    </location>
</feature>
<feature type="compositionally biased region" description="Basic and acidic residues" evidence="1">
    <location>
        <begin position="20"/>
        <end position="31"/>
    </location>
</feature>
<protein>
    <submittedName>
        <fullName evidence="2">Uncharacterized protein</fullName>
    </submittedName>
</protein>
<reference evidence="2 3" key="1">
    <citation type="journal article" date="2007" name="Genome Res.">
        <title>Genome characteristics of facultatively symbiotic Frankia sp. strains reflect host range and host plant biogeography.</title>
        <authorList>
            <person name="Normand P."/>
            <person name="Lapierre P."/>
            <person name="Tisa L.S."/>
            <person name="Gogarten J.P."/>
            <person name="Alloisio N."/>
            <person name="Bagnarol E."/>
            <person name="Bassi C.A."/>
            <person name="Berry A.M."/>
            <person name="Bickhart D.M."/>
            <person name="Choisne N."/>
            <person name="Couloux A."/>
            <person name="Cournoyer B."/>
            <person name="Cruveiller S."/>
            <person name="Daubin V."/>
            <person name="Demange N."/>
            <person name="Francino M.P."/>
            <person name="Goltsman E."/>
            <person name="Huang Y."/>
            <person name="Kopp O.R."/>
            <person name="Labarre L."/>
            <person name="Lapidus A."/>
            <person name="Lavire C."/>
            <person name="Marechal J."/>
            <person name="Martinez M."/>
            <person name="Mastronunzio J.E."/>
            <person name="Mullin B.C."/>
            <person name="Niemann J."/>
            <person name="Pujic P."/>
            <person name="Rawnsley T."/>
            <person name="Rouy Z."/>
            <person name="Schenowitz C."/>
            <person name="Sellstedt A."/>
            <person name="Tavares F."/>
            <person name="Tomkins J.P."/>
            <person name="Vallenet D."/>
            <person name="Valverde C."/>
            <person name="Wall L.G."/>
            <person name="Wang Y."/>
            <person name="Medigue C."/>
            <person name="Benson D.R."/>
        </authorList>
    </citation>
    <scope>NUCLEOTIDE SEQUENCE [LARGE SCALE GENOMIC DNA]</scope>
    <source>
        <strain evidence="3">DSM 45986 / CECT 9034 / ACN14a</strain>
    </source>
</reference>
<evidence type="ECO:0000256" key="1">
    <source>
        <dbReference type="SAM" id="MobiDB-lite"/>
    </source>
</evidence>
<evidence type="ECO:0000313" key="2">
    <source>
        <dbReference type="EMBL" id="CAJ64915.1"/>
    </source>
</evidence>
<dbReference type="KEGG" id="fal:FRAAL6292"/>
<dbReference type="Proteomes" id="UP000000657">
    <property type="component" value="Chromosome"/>
</dbReference>
<keyword evidence="3" id="KW-1185">Reference proteome</keyword>
<proteinExistence type="predicted"/>
<evidence type="ECO:0000313" key="3">
    <source>
        <dbReference type="Proteomes" id="UP000000657"/>
    </source>
</evidence>
<dbReference type="EMBL" id="CT573213">
    <property type="protein sequence ID" value="CAJ64915.1"/>
    <property type="molecule type" value="Genomic_DNA"/>
</dbReference>
<dbReference type="HOGENOM" id="CLU_2665749_0_0_11"/>
<name>Q0RCB2_FRAAA</name>
<sequence length="75" mass="7822">MVGGRRETRTGAACRAASGHGDRPTIPDRDLAPYVTPPVASTGEAASGVLFRLWVISQLRLPPCLRADPGGNAPL</sequence>
<gene>
    <name evidence="2" type="ordered locus">FRAAL6292</name>
</gene>